<feature type="region of interest" description="Disordered" evidence="6">
    <location>
        <begin position="893"/>
        <end position="912"/>
    </location>
</feature>
<evidence type="ECO:0000313" key="7">
    <source>
        <dbReference type="EMBL" id="GID11822.1"/>
    </source>
</evidence>
<gene>
    <name evidence="7" type="ORF">Aru02nite_27110</name>
</gene>
<dbReference type="Proteomes" id="UP000612808">
    <property type="component" value="Unassembled WGS sequence"/>
</dbReference>
<feature type="transmembrane region" description="Helical" evidence="5">
    <location>
        <begin position="211"/>
        <end position="228"/>
    </location>
</feature>
<keyword evidence="3 5" id="KW-1133">Transmembrane helix</keyword>
<evidence type="ECO:0000256" key="1">
    <source>
        <dbReference type="ARBA" id="ARBA00022475"/>
    </source>
</evidence>
<proteinExistence type="inferred from homology"/>
<comment type="subcellular location">
    <subcellularLocation>
        <location evidence="5">Cell membrane</location>
        <topology evidence="5">Multi-pass membrane protein</topology>
    </subcellularLocation>
</comment>
<evidence type="ECO:0000256" key="4">
    <source>
        <dbReference type="ARBA" id="ARBA00023136"/>
    </source>
</evidence>
<keyword evidence="2 5" id="KW-0812">Transmembrane</keyword>
<dbReference type="Pfam" id="PF03699">
    <property type="entry name" value="UPF0182"/>
    <property type="match status" value="1"/>
</dbReference>
<reference evidence="7" key="1">
    <citation type="submission" date="2021-01" db="EMBL/GenBank/DDBJ databases">
        <title>Whole genome shotgun sequence of Actinocatenispora rupis NBRC 107355.</title>
        <authorList>
            <person name="Komaki H."/>
            <person name="Tamura T."/>
        </authorList>
    </citation>
    <scope>NUCLEOTIDE SEQUENCE</scope>
    <source>
        <strain evidence="7">NBRC 107355</strain>
    </source>
</reference>
<accession>A0A8J3J4I3</accession>
<dbReference type="EMBL" id="BOMB01000015">
    <property type="protein sequence ID" value="GID11822.1"/>
    <property type="molecule type" value="Genomic_DNA"/>
</dbReference>
<keyword evidence="8" id="KW-1185">Reference proteome</keyword>
<dbReference type="GO" id="GO:0005886">
    <property type="term" value="C:plasma membrane"/>
    <property type="evidence" value="ECO:0007669"/>
    <property type="project" value="UniProtKB-SubCell"/>
</dbReference>
<evidence type="ECO:0000256" key="3">
    <source>
        <dbReference type="ARBA" id="ARBA00022989"/>
    </source>
</evidence>
<evidence type="ECO:0000313" key="8">
    <source>
        <dbReference type="Proteomes" id="UP000612808"/>
    </source>
</evidence>
<dbReference type="PANTHER" id="PTHR39344:SF1">
    <property type="entry name" value="UPF0182 PROTEIN SLL1060"/>
    <property type="match status" value="1"/>
</dbReference>
<protein>
    <recommendedName>
        <fullName evidence="5">UPF0182 protein Aru02nite_27110</fullName>
    </recommendedName>
</protein>
<feature type="transmembrane region" description="Helical" evidence="5">
    <location>
        <begin position="168"/>
        <end position="191"/>
    </location>
</feature>
<sequence>MTMRTPLPRVGRRGRLVAWLVVAVLVVVIGGGWLVSTWADWLWFSEVRYTSVFATNLRTKVLLFAVFGVVAAAWMVGNLALAYRMRPRLRPDSPEQRNLDRYRLAVTPRLRVVIGIVAGLTGLVAGLSARSQWASWLLFTHAQTFGRTDPQFHTDIGFYVFRFPFYRYLLGAGFTLVFVALLAALLTHWLYGGVRITGRGDRITAAARLHLSVLVAMFVVLKAVAYFLDQRGLLLGHNATTGLDGAGYTAINALLPAKEILAWIALVVAVAVLVFSNAVMRNLIWPGVSLALLAIAAVTIGGIYPGMVSTFTVKPNIPAKEGPYIADSITATRAAYGIDGIGGSVYQAANTTPNTALQNDKNTLPNVRLLDPAKVSETFTQLQRVRGFYDFGSKLNVDRYTVGDRTQDYIVGVRQLDSSRLADNQTKWQNRHAVFTHGYGFVAAPADTTCSDGQPSFVVGSLEESSDSPAKQGDCYSGPDQITVEQPRIYYSDRMTDFSIVGKSGPSAADREYDRPGGSGTDSPELKNTYTGSGGVSVGSFGRRLLYSLYFKDTNFVLASDYFNKNSKLLYVRNPRDRVQKVAPFLTVDGDPYPAVVNGHVQWILDCYTTASTYPYAQQTDLSSATNDSLTGAGTAPQDRRNINYIRNSVKATVDAYTGKVSLYSFDSSDPVLKAWNSAYGGIVKPAKDIPPALAEHFRYPEDLFKVQRDMLTRFHVTDAQAFNSQDNFWAVPKDPTTSGAQKQPPYYVVAQFPGQRSPTFQLTAALTRRNQDNLAAMFSAYYDSAGRPKLAVAELPTNSNVLGPNQMQSKMQNQEGIQNNLALGESKTSSLDYGNLLTLPVAGGLLYVEPVYIKGRNVPYPLLKTVLVAYGGQVGYGADLKAAVDSMVASAAGKAPPAGTGSTGAGSGNGSGDLADAVRAIRKALDDLSAARKNDDYTAEGKALKELDDATKQYERAQKAQSSPSPSPTPRK</sequence>
<evidence type="ECO:0000256" key="5">
    <source>
        <dbReference type="HAMAP-Rule" id="MF_01600"/>
    </source>
</evidence>
<feature type="transmembrane region" description="Helical" evidence="5">
    <location>
        <begin position="61"/>
        <end position="83"/>
    </location>
</feature>
<feature type="region of interest" description="Disordered" evidence="6">
    <location>
        <begin position="501"/>
        <end position="528"/>
    </location>
</feature>
<feature type="region of interest" description="Disordered" evidence="6">
    <location>
        <begin position="933"/>
        <end position="973"/>
    </location>
</feature>
<keyword evidence="4 5" id="KW-0472">Membrane</keyword>
<dbReference type="AlphaFoldDB" id="A0A8J3J4I3"/>
<dbReference type="GO" id="GO:0005576">
    <property type="term" value="C:extracellular region"/>
    <property type="evidence" value="ECO:0007669"/>
    <property type="project" value="TreeGrafter"/>
</dbReference>
<keyword evidence="1 5" id="KW-1003">Cell membrane</keyword>
<dbReference type="HAMAP" id="MF_01600">
    <property type="entry name" value="UPF0182"/>
    <property type="match status" value="1"/>
</dbReference>
<feature type="compositionally biased region" description="Basic and acidic residues" evidence="6">
    <location>
        <begin position="943"/>
        <end position="959"/>
    </location>
</feature>
<feature type="transmembrane region" description="Helical" evidence="5">
    <location>
        <begin position="260"/>
        <end position="280"/>
    </location>
</feature>
<comment type="caution">
    <text evidence="7">The sequence shown here is derived from an EMBL/GenBank/DDBJ whole genome shotgun (WGS) entry which is preliminary data.</text>
</comment>
<feature type="transmembrane region" description="Helical" evidence="5">
    <location>
        <begin position="287"/>
        <end position="307"/>
    </location>
</feature>
<evidence type="ECO:0000256" key="6">
    <source>
        <dbReference type="SAM" id="MobiDB-lite"/>
    </source>
</evidence>
<organism evidence="7 8">
    <name type="scientific">Actinocatenispora rupis</name>
    <dbReference type="NCBI Taxonomy" id="519421"/>
    <lineage>
        <taxon>Bacteria</taxon>
        <taxon>Bacillati</taxon>
        <taxon>Actinomycetota</taxon>
        <taxon>Actinomycetes</taxon>
        <taxon>Micromonosporales</taxon>
        <taxon>Micromonosporaceae</taxon>
        <taxon>Actinocatenispora</taxon>
    </lineage>
</organism>
<dbReference type="InterPro" id="IPR005372">
    <property type="entry name" value="UPF0182"/>
</dbReference>
<comment type="similarity">
    <text evidence="5">Belongs to the UPF0182 family.</text>
</comment>
<feature type="transmembrane region" description="Helical" evidence="5">
    <location>
        <begin position="16"/>
        <end position="41"/>
    </location>
</feature>
<feature type="transmembrane region" description="Helical" evidence="5">
    <location>
        <begin position="110"/>
        <end position="129"/>
    </location>
</feature>
<name>A0A8J3J4I3_9ACTN</name>
<evidence type="ECO:0000256" key="2">
    <source>
        <dbReference type="ARBA" id="ARBA00022692"/>
    </source>
</evidence>
<feature type="compositionally biased region" description="Gly residues" evidence="6">
    <location>
        <begin position="902"/>
        <end position="912"/>
    </location>
</feature>
<dbReference type="PANTHER" id="PTHR39344">
    <property type="entry name" value="UPF0182 PROTEIN SLL1060"/>
    <property type="match status" value="1"/>
</dbReference>